<evidence type="ECO:0000256" key="8">
    <source>
        <dbReference type="ARBA" id="ARBA00023242"/>
    </source>
</evidence>
<dbReference type="Ensembl" id="ENSHHUT00000030596.1">
    <property type="protein sequence ID" value="ENSHHUP00000029373.1"/>
    <property type="gene ID" value="ENSHHUG00000018745.1"/>
</dbReference>
<dbReference type="SMART" id="SM00355">
    <property type="entry name" value="ZnF_C2H2"/>
    <property type="match status" value="4"/>
</dbReference>
<feature type="domain" description="C2H2-type" evidence="11">
    <location>
        <begin position="135"/>
        <end position="162"/>
    </location>
</feature>
<evidence type="ECO:0000256" key="4">
    <source>
        <dbReference type="ARBA" id="ARBA00022771"/>
    </source>
</evidence>
<dbReference type="Pfam" id="PF00096">
    <property type="entry name" value="zf-C2H2"/>
    <property type="match status" value="4"/>
</dbReference>
<keyword evidence="5" id="KW-0862">Zinc</keyword>
<feature type="compositionally biased region" description="Basic residues" evidence="10">
    <location>
        <begin position="29"/>
        <end position="43"/>
    </location>
</feature>
<keyword evidence="4 9" id="KW-0863">Zinc-finger</keyword>
<evidence type="ECO:0000256" key="1">
    <source>
        <dbReference type="ARBA" id="ARBA00004123"/>
    </source>
</evidence>
<feature type="region of interest" description="Disordered" evidence="10">
    <location>
        <begin position="110"/>
        <end position="135"/>
    </location>
</feature>
<dbReference type="GeneTree" id="ENSGT01150000286958"/>
<evidence type="ECO:0000313" key="13">
    <source>
        <dbReference type="Proteomes" id="UP000314982"/>
    </source>
</evidence>
<feature type="domain" description="C2H2-type" evidence="11">
    <location>
        <begin position="85"/>
        <end position="112"/>
    </location>
</feature>
<dbReference type="PANTHER" id="PTHR24394">
    <property type="entry name" value="ZINC FINGER PROTEIN"/>
    <property type="match status" value="1"/>
</dbReference>
<evidence type="ECO:0000256" key="9">
    <source>
        <dbReference type="PROSITE-ProRule" id="PRU00042"/>
    </source>
</evidence>
<reference evidence="13" key="1">
    <citation type="submission" date="2018-06" db="EMBL/GenBank/DDBJ databases">
        <title>Genome assembly of Danube salmon.</title>
        <authorList>
            <person name="Macqueen D.J."/>
            <person name="Gundappa M.K."/>
        </authorList>
    </citation>
    <scope>NUCLEOTIDE SEQUENCE [LARGE SCALE GENOMIC DNA]</scope>
</reference>
<keyword evidence="13" id="KW-1185">Reference proteome</keyword>
<feature type="domain" description="C2H2-type" evidence="11">
    <location>
        <begin position="163"/>
        <end position="190"/>
    </location>
</feature>
<evidence type="ECO:0000313" key="12">
    <source>
        <dbReference type="Ensembl" id="ENSHHUP00000029373.1"/>
    </source>
</evidence>
<evidence type="ECO:0000259" key="11">
    <source>
        <dbReference type="PROSITE" id="PS50157"/>
    </source>
</evidence>
<keyword evidence="6" id="KW-0805">Transcription regulation</keyword>
<evidence type="ECO:0000256" key="7">
    <source>
        <dbReference type="ARBA" id="ARBA00023163"/>
    </source>
</evidence>
<dbReference type="FunFam" id="3.30.160.60:FF:001289">
    <property type="entry name" value="Zinc finger protein 574"/>
    <property type="match status" value="1"/>
</dbReference>
<keyword evidence="3" id="KW-0677">Repeat</keyword>
<evidence type="ECO:0000256" key="3">
    <source>
        <dbReference type="ARBA" id="ARBA00022737"/>
    </source>
</evidence>
<dbReference type="Gene3D" id="3.30.160.60">
    <property type="entry name" value="Classic Zinc Finger"/>
    <property type="match status" value="3"/>
</dbReference>
<evidence type="ECO:0000256" key="6">
    <source>
        <dbReference type="ARBA" id="ARBA00023015"/>
    </source>
</evidence>
<dbReference type="SUPFAM" id="SSF57667">
    <property type="entry name" value="beta-beta-alpha zinc fingers"/>
    <property type="match status" value="2"/>
</dbReference>
<comment type="subcellular location">
    <subcellularLocation>
        <location evidence="1">Nucleus</location>
    </subcellularLocation>
</comment>
<protein>
    <recommendedName>
        <fullName evidence="11">C2H2-type domain-containing protein</fullName>
    </recommendedName>
</protein>
<evidence type="ECO:0000256" key="5">
    <source>
        <dbReference type="ARBA" id="ARBA00022833"/>
    </source>
</evidence>
<dbReference type="GO" id="GO:0008270">
    <property type="term" value="F:zinc ion binding"/>
    <property type="evidence" value="ECO:0007669"/>
    <property type="project" value="UniProtKB-KW"/>
</dbReference>
<accession>A0A4W5LTX4</accession>
<evidence type="ECO:0000256" key="10">
    <source>
        <dbReference type="SAM" id="MobiDB-lite"/>
    </source>
</evidence>
<dbReference type="Proteomes" id="UP000314982">
    <property type="component" value="Unassembled WGS sequence"/>
</dbReference>
<keyword evidence="8" id="KW-0539">Nucleus</keyword>
<sequence>MYLTNSLNPFSFCHTAKTGGGGPSASGVQRKHREKQQVKRRTRVKEGKQKQPKAKRFNNRRCFKCGEGFPREYELLLHLQTHLDYNCYVCGAPFNNKELLQRHQEEHTEESLGVFSGEAAGPTTGQQRGRGKRTHRCPTCGKELSDASKLKLHVRIHTGEKPYCCSLCGKGFTQPGNLKTHMKTHRGKRDFGKTFSNIC</sequence>
<dbReference type="PANTHER" id="PTHR24394:SF29">
    <property type="entry name" value="MYONEURIN"/>
    <property type="match status" value="1"/>
</dbReference>
<reference evidence="12" key="2">
    <citation type="submission" date="2025-08" db="UniProtKB">
        <authorList>
            <consortium name="Ensembl"/>
        </authorList>
    </citation>
    <scope>IDENTIFICATION</scope>
</reference>
<organism evidence="12 13">
    <name type="scientific">Hucho hucho</name>
    <name type="common">huchen</name>
    <dbReference type="NCBI Taxonomy" id="62062"/>
    <lineage>
        <taxon>Eukaryota</taxon>
        <taxon>Metazoa</taxon>
        <taxon>Chordata</taxon>
        <taxon>Craniata</taxon>
        <taxon>Vertebrata</taxon>
        <taxon>Euteleostomi</taxon>
        <taxon>Actinopterygii</taxon>
        <taxon>Neopterygii</taxon>
        <taxon>Teleostei</taxon>
        <taxon>Protacanthopterygii</taxon>
        <taxon>Salmoniformes</taxon>
        <taxon>Salmonidae</taxon>
        <taxon>Salmoninae</taxon>
        <taxon>Hucho</taxon>
    </lineage>
</organism>
<name>A0A4W5LTX4_9TELE</name>
<dbReference type="FunFam" id="3.30.160.60:FF:001818">
    <property type="entry name" value="GDNF-inducible zinc finger protein 1 isoform X1"/>
    <property type="match status" value="1"/>
</dbReference>
<dbReference type="AlphaFoldDB" id="A0A4W5LTX4"/>
<dbReference type="GO" id="GO:0000981">
    <property type="term" value="F:DNA-binding transcription factor activity, RNA polymerase II-specific"/>
    <property type="evidence" value="ECO:0007669"/>
    <property type="project" value="TreeGrafter"/>
</dbReference>
<dbReference type="PROSITE" id="PS50157">
    <property type="entry name" value="ZINC_FINGER_C2H2_2"/>
    <property type="match status" value="4"/>
</dbReference>
<reference evidence="12" key="3">
    <citation type="submission" date="2025-09" db="UniProtKB">
        <authorList>
            <consortium name="Ensembl"/>
        </authorList>
    </citation>
    <scope>IDENTIFICATION</scope>
</reference>
<dbReference type="InterPro" id="IPR013087">
    <property type="entry name" value="Znf_C2H2_type"/>
</dbReference>
<proteinExistence type="predicted"/>
<evidence type="ECO:0000256" key="2">
    <source>
        <dbReference type="ARBA" id="ARBA00022723"/>
    </source>
</evidence>
<feature type="domain" description="C2H2-type" evidence="11">
    <location>
        <begin position="60"/>
        <end position="82"/>
    </location>
</feature>
<dbReference type="GO" id="GO:0005634">
    <property type="term" value="C:nucleus"/>
    <property type="evidence" value="ECO:0007669"/>
    <property type="project" value="UniProtKB-SubCell"/>
</dbReference>
<dbReference type="PROSITE" id="PS00028">
    <property type="entry name" value="ZINC_FINGER_C2H2_1"/>
    <property type="match status" value="4"/>
</dbReference>
<keyword evidence="2" id="KW-0479">Metal-binding</keyword>
<feature type="region of interest" description="Disordered" evidence="10">
    <location>
        <begin position="18"/>
        <end position="54"/>
    </location>
</feature>
<dbReference type="InterPro" id="IPR036236">
    <property type="entry name" value="Znf_C2H2_sf"/>
</dbReference>
<keyword evidence="7" id="KW-0804">Transcription</keyword>